<reference evidence="3 4" key="1">
    <citation type="submission" date="2021-03" db="EMBL/GenBank/DDBJ databases">
        <title>Antimicrobial resistance genes in bacteria isolated from Japanese honey, and their potential for conferring macrolide and lincosamide resistance in the American foulbrood pathogen Paenibacillus larvae.</title>
        <authorList>
            <person name="Okamoto M."/>
            <person name="Kumagai M."/>
            <person name="Kanamori H."/>
            <person name="Takamatsu D."/>
        </authorList>
    </citation>
    <scope>NUCLEOTIDE SEQUENCE [LARGE SCALE GENOMIC DNA]</scope>
    <source>
        <strain evidence="3 4">J42TS3</strain>
    </source>
</reference>
<protein>
    <recommendedName>
        <fullName evidence="2">YhfM-like domain-containing protein</fullName>
    </recommendedName>
</protein>
<name>A0ABQ4MBG6_9BACL</name>
<evidence type="ECO:0000259" key="2">
    <source>
        <dbReference type="Pfam" id="PF26353"/>
    </source>
</evidence>
<accession>A0ABQ4MBG6</accession>
<feature type="signal peptide" evidence="1">
    <location>
        <begin position="1"/>
        <end position="21"/>
    </location>
</feature>
<dbReference type="InterPro" id="IPR058780">
    <property type="entry name" value="YhfM-like_dom"/>
</dbReference>
<feature type="domain" description="YhfM-like" evidence="2">
    <location>
        <begin position="35"/>
        <end position="134"/>
    </location>
</feature>
<organism evidence="3 4">
    <name type="scientific">Paenibacillus vini</name>
    <dbReference type="NCBI Taxonomy" id="1476024"/>
    <lineage>
        <taxon>Bacteria</taxon>
        <taxon>Bacillati</taxon>
        <taxon>Bacillota</taxon>
        <taxon>Bacilli</taxon>
        <taxon>Bacillales</taxon>
        <taxon>Paenibacillaceae</taxon>
        <taxon>Paenibacillus</taxon>
    </lineage>
</organism>
<dbReference type="EMBL" id="BOSL01000006">
    <property type="protein sequence ID" value="GIP53321.1"/>
    <property type="molecule type" value="Genomic_DNA"/>
</dbReference>
<comment type="caution">
    <text evidence="3">The sequence shown here is derived from an EMBL/GenBank/DDBJ whole genome shotgun (WGS) entry which is preliminary data.</text>
</comment>
<dbReference type="PROSITE" id="PS51257">
    <property type="entry name" value="PROKAR_LIPOPROTEIN"/>
    <property type="match status" value="1"/>
</dbReference>
<feature type="chain" id="PRO_5045517792" description="YhfM-like domain-containing protein" evidence="1">
    <location>
        <begin position="22"/>
        <end position="144"/>
    </location>
</feature>
<evidence type="ECO:0000313" key="3">
    <source>
        <dbReference type="EMBL" id="GIP53321.1"/>
    </source>
</evidence>
<dbReference type="Pfam" id="PF26353">
    <property type="entry name" value="YhfM"/>
    <property type="match status" value="1"/>
</dbReference>
<dbReference type="Proteomes" id="UP000679992">
    <property type="component" value="Unassembled WGS sequence"/>
</dbReference>
<keyword evidence="4" id="KW-1185">Reference proteome</keyword>
<dbReference type="RefSeq" id="WP_213654910.1">
    <property type="nucleotide sequence ID" value="NZ_BOSL01000006.1"/>
</dbReference>
<sequence>MLKFKLLFLLLLVLMSTGCSFSSEDTWKERSRIKQGDVKQILIENSEGVSASLTDRVKISAVINALKSGVFDPGVFDIRVQDFTVTIELNNSDKKKIHLWLLSGANLFTDSEDDGHFTLNEDAQEKLVEIIKENELWNEDSAAN</sequence>
<evidence type="ECO:0000313" key="4">
    <source>
        <dbReference type="Proteomes" id="UP000679992"/>
    </source>
</evidence>
<evidence type="ECO:0000256" key="1">
    <source>
        <dbReference type="SAM" id="SignalP"/>
    </source>
</evidence>
<keyword evidence="1" id="KW-0732">Signal</keyword>
<proteinExistence type="predicted"/>
<gene>
    <name evidence="3" type="ORF">J42TS3_23560</name>
</gene>